<protein>
    <submittedName>
        <fullName evidence="1">Uncharacterized protein</fullName>
    </submittedName>
</protein>
<reference evidence="1 2" key="1">
    <citation type="submission" date="2019-04" db="EMBL/GenBank/DDBJ databases">
        <title>Comparative genomics and transcriptomics to analyze fruiting body development in filamentous ascomycetes.</title>
        <authorList>
            <consortium name="DOE Joint Genome Institute"/>
            <person name="Lutkenhaus R."/>
            <person name="Traeger S."/>
            <person name="Breuer J."/>
            <person name="Kuo A."/>
            <person name="Lipzen A."/>
            <person name="Pangilinan J."/>
            <person name="Dilworth D."/>
            <person name="Sandor L."/>
            <person name="Poggeler S."/>
            <person name="Barry K."/>
            <person name="Grigoriev I.V."/>
            <person name="Nowrousian M."/>
        </authorList>
    </citation>
    <scope>NUCLEOTIDE SEQUENCE [LARGE SCALE GENOMIC DNA]</scope>
    <source>
        <strain evidence="1 2">CBS 389.68</strain>
    </source>
</reference>
<sequence length="382" mass="43271">MNSHIPGPAALINNCSIGGDVNQQVTHNVNFRQDPPESQKSPTPPAQVYNYCRRLSPRRLKGSLLRAFVLDVSDQVVMKSLFSAQEVETIKSAFPSMPQLEKKFLEMLDRFVDVESIRDLRCRLYGVVPRSPDACVDDRKMVEWIEQVYWNTLYLFDCEKKPLTSNHNEQWFNSNIWSRVIDTLFLSLPSVDNLRSEVVCVATSILANSNRTDTGGPDNRRKLGPRLDGIFRMKNGDKFEVGAIEVSKSFDSTTSTKWIHDSKKLRFALRDMLLRLHDIVDTCGDDGVIERLQTVGILNAGLKFQLVRCWAKRKGGVVLCKASELLEFPTSIEQIAHLGTLLQAMAIVKKIVEAVNKEVEQRVLQNDRPAIRRTTVPAKIDT</sequence>
<evidence type="ECO:0000313" key="1">
    <source>
        <dbReference type="EMBL" id="TGZ77492.1"/>
    </source>
</evidence>
<dbReference type="OrthoDB" id="5399363at2759"/>
<name>A0A4S2MKL9_9PEZI</name>
<keyword evidence="2" id="KW-1185">Reference proteome</keyword>
<organism evidence="1 2">
    <name type="scientific">Ascodesmis nigricans</name>
    <dbReference type="NCBI Taxonomy" id="341454"/>
    <lineage>
        <taxon>Eukaryota</taxon>
        <taxon>Fungi</taxon>
        <taxon>Dikarya</taxon>
        <taxon>Ascomycota</taxon>
        <taxon>Pezizomycotina</taxon>
        <taxon>Pezizomycetes</taxon>
        <taxon>Pezizales</taxon>
        <taxon>Ascodesmidaceae</taxon>
        <taxon>Ascodesmis</taxon>
    </lineage>
</organism>
<evidence type="ECO:0000313" key="2">
    <source>
        <dbReference type="Proteomes" id="UP000298138"/>
    </source>
</evidence>
<gene>
    <name evidence="1" type="ORF">EX30DRAFT_196486</name>
</gene>
<proteinExistence type="predicted"/>
<dbReference type="InParanoid" id="A0A4S2MKL9"/>
<accession>A0A4S2MKL9</accession>
<dbReference type="AlphaFoldDB" id="A0A4S2MKL9"/>
<dbReference type="Proteomes" id="UP000298138">
    <property type="component" value="Unassembled WGS sequence"/>
</dbReference>
<dbReference type="EMBL" id="ML220152">
    <property type="protein sequence ID" value="TGZ77492.1"/>
    <property type="molecule type" value="Genomic_DNA"/>
</dbReference>